<dbReference type="PRINTS" id="PR00039">
    <property type="entry name" value="HTHLYSR"/>
</dbReference>
<dbReference type="RefSeq" id="WP_186948597.1">
    <property type="nucleotide sequence ID" value="NZ_JACOGF010000009.1"/>
</dbReference>
<comment type="similarity">
    <text evidence="1">Belongs to the LysR transcriptional regulatory family.</text>
</comment>
<dbReference type="Gene3D" id="3.40.190.290">
    <property type="match status" value="1"/>
</dbReference>
<name>A0ABR6ZU00_9BURK</name>
<dbReference type="EMBL" id="JACOGF010000009">
    <property type="protein sequence ID" value="MBC3919337.1"/>
    <property type="molecule type" value="Genomic_DNA"/>
</dbReference>
<dbReference type="SUPFAM" id="SSF53850">
    <property type="entry name" value="Periplasmic binding protein-like II"/>
    <property type="match status" value="1"/>
</dbReference>
<sequence length="307" mass="33647">MRPSLQQLETFYWIARLGGFHAAARHLHLTQPTISARIQELEDILGLKLFERGGHRAVITPVGRDVLVQAEKMLRLSDDMEQISKRRNPMRGLLRLGANESTAMSGLIELLGRLKAQYPDLRIELTIDVGANLSRKLNARELDIAILSDPVSAPHVVDVAIGHVDLAWVASTQTVLNEQALHPAGMAALPVVAMPSPTTICNVVMEWFRAAGHEPENLSICNSMVMMIKLVVAGHAIAVLPRAVVDAEIKSGIIRTLKVKPPLNPLMYYVSYLRQEPGLADGTLVTMAREVLQQSGLLLPLTLPLSP</sequence>
<keyword evidence="2" id="KW-0805">Transcription regulation</keyword>
<evidence type="ECO:0000259" key="5">
    <source>
        <dbReference type="PROSITE" id="PS50931"/>
    </source>
</evidence>
<dbReference type="PROSITE" id="PS50931">
    <property type="entry name" value="HTH_LYSR"/>
    <property type="match status" value="1"/>
</dbReference>
<dbReference type="InterPro" id="IPR000847">
    <property type="entry name" value="LysR_HTH_N"/>
</dbReference>
<dbReference type="Pfam" id="PF00126">
    <property type="entry name" value="HTH_1"/>
    <property type="match status" value="1"/>
</dbReference>
<dbReference type="PANTHER" id="PTHR30126">
    <property type="entry name" value="HTH-TYPE TRANSCRIPTIONAL REGULATOR"/>
    <property type="match status" value="1"/>
</dbReference>
<dbReference type="InterPro" id="IPR036388">
    <property type="entry name" value="WH-like_DNA-bd_sf"/>
</dbReference>
<accession>A0ABR6ZU00</accession>
<dbReference type="Gene3D" id="1.10.10.10">
    <property type="entry name" value="Winged helix-like DNA-binding domain superfamily/Winged helix DNA-binding domain"/>
    <property type="match status" value="1"/>
</dbReference>
<dbReference type="Pfam" id="PF03466">
    <property type="entry name" value="LysR_substrate"/>
    <property type="match status" value="1"/>
</dbReference>
<protein>
    <submittedName>
        <fullName evidence="6">LysR family transcriptional regulator</fullName>
    </submittedName>
</protein>
<organism evidence="6 7">
    <name type="scientific">Undibacterium hunanense</name>
    <dbReference type="NCBI Taxonomy" id="2762292"/>
    <lineage>
        <taxon>Bacteria</taxon>
        <taxon>Pseudomonadati</taxon>
        <taxon>Pseudomonadota</taxon>
        <taxon>Betaproteobacteria</taxon>
        <taxon>Burkholderiales</taxon>
        <taxon>Oxalobacteraceae</taxon>
        <taxon>Undibacterium</taxon>
    </lineage>
</organism>
<evidence type="ECO:0000313" key="6">
    <source>
        <dbReference type="EMBL" id="MBC3919337.1"/>
    </source>
</evidence>
<dbReference type="SUPFAM" id="SSF46785">
    <property type="entry name" value="Winged helix' DNA-binding domain"/>
    <property type="match status" value="1"/>
</dbReference>
<reference evidence="6 7" key="1">
    <citation type="submission" date="2020-08" db="EMBL/GenBank/DDBJ databases">
        <title>Novel species isolated from subtropical streams in China.</title>
        <authorList>
            <person name="Lu H."/>
        </authorList>
    </citation>
    <scope>NUCLEOTIDE SEQUENCE [LARGE SCALE GENOMIC DNA]</scope>
    <source>
        <strain evidence="6 7">CY18W</strain>
    </source>
</reference>
<evidence type="ECO:0000256" key="3">
    <source>
        <dbReference type="ARBA" id="ARBA00023125"/>
    </source>
</evidence>
<evidence type="ECO:0000256" key="2">
    <source>
        <dbReference type="ARBA" id="ARBA00023015"/>
    </source>
</evidence>
<keyword evidence="7" id="KW-1185">Reference proteome</keyword>
<keyword evidence="4" id="KW-0804">Transcription</keyword>
<dbReference type="PANTHER" id="PTHR30126:SF77">
    <property type="entry name" value="TRANSCRIPTIONAL REGULATORY PROTEIN"/>
    <property type="match status" value="1"/>
</dbReference>
<gene>
    <name evidence="6" type="ORF">H8L32_17740</name>
</gene>
<dbReference type="CDD" id="cd05466">
    <property type="entry name" value="PBP2_LTTR_substrate"/>
    <property type="match status" value="1"/>
</dbReference>
<keyword evidence="3" id="KW-0238">DNA-binding</keyword>
<feature type="domain" description="HTH lysR-type" evidence="5">
    <location>
        <begin position="3"/>
        <end position="60"/>
    </location>
</feature>
<proteinExistence type="inferred from homology"/>
<comment type="caution">
    <text evidence="6">The sequence shown here is derived from an EMBL/GenBank/DDBJ whole genome shotgun (WGS) entry which is preliminary data.</text>
</comment>
<dbReference type="Proteomes" id="UP000650424">
    <property type="component" value="Unassembled WGS sequence"/>
</dbReference>
<dbReference type="InterPro" id="IPR005119">
    <property type="entry name" value="LysR_subst-bd"/>
</dbReference>
<evidence type="ECO:0000313" key="7">
    <source>
        <dbReference type="Proteomes" id="UP000650424"/>
    </source>
</evidence>
<evidence type="ECO:0000256" key="4">
    <source>
        <dbReference type="ARBA" id="ARBA00023163"/>
    </source>
</evidence>
<evidence type="ECO:0000256" key="1">
    <source>
        <dbReference type="ARBA" id="ARBA00009437"/>
    </source>
</evidence>
<dbReference type="InterPro" id="IPR036390">
    <property type="entry name" value="WH_DNA-bd_sf"/>
</dbReference>